<feature type="transmembrane region" description="Helical" evidence="2">
    <location>
        <begin position="251"/>
        <end position="274"/>
    </location>
</feature>
<evidence type="ECO:0000313" key="3">
    <source>
        <dbReference type="EMBL" id="MFD1706043.1"/>
    </source>
</evidence>
<feature type="transmembrane region" description="Helical" evidence="2">
    <location>
        <begin position="174"/>
        <end position="192"/>
    </location>
</feature>
<feature type="transmembrane region" description="Helical" evidence="2">
    <location>
        <begin position="16"/>
        <end position="33"/>
    </location>
</feature>
<feature type="transmembrane region" description="Helical" evidence="2">
    <location>
        <begin position="53"/>
        <end position="71"/>
    </location>
</feature>
<proteinExistence type="predicted"/>
<keyword evidence="4" id="KW-1185">Reference proteome</keyword>
<feature type="transmembrane region" description="Helical" evidence="2">
    <location>
        <begin position="341"/>
        <end position="363"/>
    </location>
</feature>
<dbReference type="Proteomes" id="UP001597301">
    <property type="component" value="Unassembled WGS sequence"/>
</dbReference>
<dbReference type="CDD" id="cd17339">
    <property type="entry name" value="MFS_NIMT_CynX_like"/>
    <property type="match status" value="1"/>
</dbReference>
<sequence>MDVYTRAKSRTLTQKLLLVAGIVFIAFNLRPAITAVGPLVSFIRNDLSLTNGMAGFLTTLPLIAFAVLSPFAPKLGQKIGNEWTVFIGVGLIGAGIVIRSAGSISLLFFGTALAGIGIAIGNVLLPGIVKMKFPDKATFMTGIYSTSLGISAAIASGISVPLVETLGWNWEDSLMIWAYLALAAFFIWMPQLRRQNIPQGKLMFVKGRRSLLKSPLAWQVAIFMGFQSFIFYCLITWLPEILYSQGLSRSLSGWMLSIVQIAGLPFSFIVPVIAGKLKSQGVLAIVLGACYVTSLVGLLLGGPLTIVWVVCIGIAQGASFSLALTFLVLRAKDVLDASRLSGMAQSLGYFLAAVGPALIGYEYDLTHSWFVPILTLVLASILMTIAGWGAGKDKFVLEDHRKGSFDHEKI</sequence>
<feature type="transmembrane region" description="Helical" evidence="2">
    <location>
        <begin position="369"/>
        <end position="391"/>
    </location>
</feature>
<dbReference type="RefSeq" id="WP_380772600.1">
    <property type="nucleotide sequence ID" value="NZ_JBHUEO010000007.1"/>
</dbReference>
<dbReference type="EMBL" id="JBHUEO010000007">
    <property type="protein sequence ID" value="MFD1706043.1"/>
    <property type="molecule type" value="Genomic_DNA"/>
</dbReference>
<evidence type="ECO:0000256" key="1">
    <source>
        <dbReference type="ARBA" id="ARBA00004651"/>
    </source>
</evidence>
<feature type="transmembrane region" description="Helical" evidence="2">
    <location>
        <begin position="107"/>
        <end position="129"/>
    </location>
</feature>
<reference evidence="4" key="1">
    <citation type="journal article" date="2019" name="Int. J. Syst. Evol. Microbiol.">
        <title>The Global Catalogue of Microorganisms (GCM) 10K type strain sequencing project: providing services to taxonomists for standard genome sequencing and annotation.</title>
        <authorList>
            <consortium name="The Broad Institute Genomics Platform"/>
            <consortium name="The Broad Institute Genome Sequencing Center for Infectious Disease"/>
            <person name="Wu L."/>
            <person name="Ma J."/>
        </authorList>
    </citation>
    <scope>NUCLEOTIDE SEQUENCE [LARGE SCALE GENOMIC DNA]</scope>
    <source>
        <strain evidence="4">CGMCC 1.12295</strain>
    </source>
</reference>
<feature type="transmembrane region" description="Helical" evidence="2">
    <location>
        <begin position="141"/>
        <end position="162"/>
    </location>
</feature>
<feature type="transmembrane region" description="Helical" evidence="2">
    <location>
        <begin position="216"/>
        <end position="239"/>
    </location>
</feature>
<comment type="subcellular location">
    <subcellularLocation>
        <location evidence="1">Cell membrane</location>
        <topology evidence="1">Multi-pass membrane protein</topology>
    </subcellularLocation>
</comment>
<dbReference type="SUPFAM" id="SSF103473">
    <property type="entry name" value="MFS general substrate transporter"/>
    <property type="match status" value="1"/>
</dbReference>
<dbReference type="InterPro" id="IPR011701">
    <property type="entry name" value="MFS"/>
</dbReference>
<keyword evidence="2" id="KW-0472">Membrane</keyword>
<gene>
    <name evidence="3" type="ORF">ACFSCZ_04645</name>
</gene>
<dbReference type="InterPro" id="IPR036259">
    <property type="entry name" value="MFS_trans_sf"/>
</dbReference>
<keyword evidence="2" id="KW-1133">Transmembrane helix</keyword>
<dbReference type="PANTHER" id="PTHR23523">
    <property type="match status" value="1"/>
</dbReference>
<feature type="transmembrane region" description="Helical" evidence="2">
    <location>
        <begin position="281"/>
        <end position="300"/>
    </location>
</feature>
<dbReference type="Pfam" id="PF07690">
    <property type="entry name" value="MFS_1"/>
    <property type="match status" value="1"/>
</dbReference>
<accession>A0ABW4KG17</accession>
<comment type="caution">
    <text evidence="3">The sequence shown here is derived from an EMBL/GenBank/DDBJ whole genome shotgun (WGS) entry which is preliminary data.</text>
</comment>
<dbReference type="PANTHER" id="PTHR23523:SF2">
    <property type="entry name" value="2-NITROIMIDAZOLE TRANSPORTER"/>
    <property type="match status" value="1"/>
</dbReference>
<organism evidence="3 4">
    <name type="scientific">Siminovitchia sediminis</name>
    <dbReference type="NCBI Taxonomy" id="1274353"/>
    <lineage>
        <taxon>Bacteria</taxon>
        <taxon>Bacillati</taxon>
        <taxon>Bacillota</taxon>
        <taxon>Bacilli</taxon>
        <taxon>Bacillales</taxon>
        <taxon>Bacillaceae</taxon>
        <taxon>Siminovitchia</taxon>
    </lineage>
</organism>
<dbReference type="Gene3D" id="1.20.1250.20">
    <property type="entry name" value="MFS general substrate transporter like domains"/>
    <property type="match status" value="1"/>
</dbReference>
<evidence type="ECO:0000313" key="4">
    <source>
        <dbReference type="Proteomes" id="UP001597301"/>
    </source>
</evidence>
<feature type="transmembrane region" description="Helical" evidence="2">
    <location>
        <begin position="83"/>
        <end position="101"/>
    </location>
</feature>
<feature type="transmembrane region" description="Helical" evidence="2">
    <location>
        <begin position="306"/>
        <end position="329"/>
    </location>
</feature>
<name>A0ABW4KG17_9BACI</name>
<dbReference type="InterPro" id="IPR052524">
    <property type="entry name" value="MFS_Cyanate_Porter"/>
</dbReference>
<evidence type="ECO:0000256" key="2">
    <source>
        <dbReference type="SAM" id="Phobius"/>
    </source>
</evidence>
<protein>
    <submittedName>
        <fullName evidence="3">CynX/NimT family MFS transporter</fullName>
    </submittedName>
</protein>
<keyword evidence="2" id="KW-0812">Transmembrane</keyword>